<evidence type="ECO:0000259" key="7">
    <source>
        <dbReference type="Pfam" id="PF01694"/>
    </source>
</evidence>
<keyword evidence="6" id="KW-0378">Hydrolase</keyword>
<dbReference type="SUPFAM" id="SSF144091">
    <property type="entry name" value="Rhomboid-like"/>
    <property type="match status" value="1"/>
</dbReference>
<dbReference type="Proteomes" id="UP000541444">
    <property type="component" value="Unassembled WGS sequence"/>
</dbReference>
<dbReference type="InterPro" id="IPR002610">
    <property type="entry name" value="Peptidase_S54_rhomboid-like"/>
</dbReference>
<dbReference type="PANTHER" id="PTHR22936">
    <property type="entry name" value="RHOMBOID-RELATED"/>
    <property type="match status" value="1"/>
</dbReference>
<comment type="caution">
    <text evidence="6">Lacks conserved residue(s) required for the propagation of feature annotation.</text>
</comment>
<dbReference type="GO" id="GO:0016020">
    <property type="term" value="C:membrane"/>
    <property type="evidence" value="ECO:0007669"/>
    <property type="project" value="UniProtKB-SubCell"/>
</dbReference>
<feature type="transmembrane region" description="Helical" evidence="6">
    <location>
        <begin position="118"/>
        <end position="139"/>
    </location>
</feature>
<dbReference type="EC" id="3.4.21.105" evidence="6"/>
<feature type="domain" description="Peptidase S54 rhomboid" evidence="7">
    <location>
        <begin position="109"/>
        <end position="212"/>
    </location>
</feature>
<keyword evidence="4 6" id="KW-1133">Transmembrane helix</keyword>
<comment type="function">
    <text evidence="6">Serine protease involved in intramembrane proteolysis.</text>
</comment>
<evidence type="ECO:0000256" key="3">
    <source>
        <dbReference type="ARBA" id="ARBA00022692"/>
    </source>
</evidence>
<name>A0A7J7MCX3_9MAGN</name>
<dbReference type="InterPro" id="IPR022764">
    <property type="entry name" value="Peptidase_S54_rhomboid_dom"/>
</dbReference>
<keyword evidence="9" id="KW-1185">Reference proteome</keyword>
<evidence type="ECO:0000256" key="5">
    <source>
        <dbReference type="ARBA" id="ARBA00023136"/>
    </source>
</evidence>
<organism evidence="8 9">
    <name type="scientific">Kingdonia uniflora</name>
    <dbReference type="NCBI Taxonomy" id="39325"/>
    <lineage>
        <taxon>Eukaryota</taxon>
        <taxon>Viridiplantae</taxon>
        <taxon>Streptophyta</taxon>
        <taxon>Embryophyta</taxon>
        <taxon>Tracheophyta</taxon>
        <taxon>Spermatophyta</taxon>
        <taxon>Magnoliopsida</taxon>
        <taxon>Ranunculales</taxon>
        <taxon>Circaeasteraceae</taxon>
        <taxon>Kingdonia</taxon>
    </lineage>
</organism>
<keyword evidence="3 6" id="KW-0812">Transmembrane</keyword>
<feature type="transmembrane region" description="Helical" evidence="6">
    <location>
        <begin position="175"/>
        <end position="199"/>
    </location>
</feature>
<evidence type="ECO:0000256" key="6">
    <source>
        <dbReference type="RuleBase" id="RU362115"/>
    </source>
</evidence>
<dbReference type="Pfam" id="PF01694">
    <property type="entry name" value="Rhomboid"/>
    <property type="match status" value="1"/>
</dbReference>
<feature type="transmembrane region" description="Helical" evidence="6">
    <location>
        <begin position="32"/>
        <end position="53"/>
    </location>
</feature>
<evidence type="ECO:0000256" key="1">
    <source>
        <dbReference type="ARBA" id="ARBA00004141"/>
    </source>
</evidence>
<protein>
    <recommendedName>
        <fullName evidence="6">RHOMBOID-like protein</fullName>
        <ecNumber evidence="6">3.4.21.105</ecNumber>
    </recommendedName>
</protein>
<feature type="transmembrane region" description="Helical" evidence="6">
    <location>
        <begin position="151"/>
        <end position="169"/>
    </location>
</feature>
<dbReference type="GO" id="GO:0006508">
    <property type="term" value="P:proteolysis"/>
    <property type="evidence" value="ECO:0007669"/>
    <property type="project" value="UniProtKB-KW"/>
</dbReference>
<evidence type="ECO:0000313" key="9">
    <source>
        <dbReference type="Proteomes" id="UP000541444"/>
    </source>
</evidence>
<comment type="catalytic activity">
    <reaction evidence="6">
        <text>Cleaves type-1 transmembrane domains using a catalytic dyad composed of serine and histidine that are contributed by different transmembrane domains.</text>
        <dbReference type="EC" id="3.4.21.105"/>
    </reaction>
</comment>
<dbReference type="Gene3D" id="1.20.1540.10">
    <property type="entry name" value="Rhomboid-like"/>
    <property type="match status" value="1"/>
</dbReference>
<dbReference type="OrthoDB" id="418595at2759"/>
<keyword evidence="6" id="KW-0720">Serine protease</keyword>
<accession>A0A7J7MCX3</accession>
<keyword evidence="6" id="KW-0645">Protease</keyword>
<sequence>MGKRPFSHPSTDIESSRPASVYQQYPPMQERWFAWLVPLFFIVNIAAFVYSMYVNDCPSNVVGTDHCVLQKLLGRFSFQPLSQNPLFGPSSSTLEKMGALEWKLVVKEGEGWRLISCIWLHAGVIHLLANMISLIFVGIRLEEEFGFVKIGLLYVLSGFGGSLLSSISLRSTMSVGASGALFGLLGAMLSELITNWTIYANKVNFLIHLSTFIDPTWEDFEARYASQVTRKLNQLQVIFRARRLLSFGLRRRCENTVATSIGTSAGYGKFRGRIRGSKLKAYEIVDFDMQDEFDDFEGVTKVARASTGARPV</sequence>
<proteinExistence type="inferred from homology"/>
<gene>
    <name evidence="8" type="ORF">GIB67_021413</name>
</gene>
<dbReference type="GO" id="GO:0004252">
    <property type="term" value="F:serine-type endopeptidase activity"/>
    <property type="evidence" value="ECO:0007669"/>
    <property type="project" value="InterPro"/>
</dbReference>
<dbReference type="EMBL" id="JACGCM010001615">
    <property type="protein sequence ID" value="KAF6152753.1"/>
    <property type="molecule type" value="Genomic_DNA"/>
</dbReference>
<comment type="subcellular location">
    <subcellularLocation>
        <location evidence="1 6">Membrane</location>
        <topology evidence="1 6">Multi-pass membrane protein</topology>
    </subcellularLocation>
</comment>
<evidence type="ECO:0000313" key="8">
    <source>
        <dbReference type="EMBL" id="KAF6152753.1"/>
    </source>
</evidence>
<dbReference type="AlphaFoldDB" id="A0A7J7MCX3"/>
<keyword evidence="5 6" id="KW-0472">Membrane</keyword>
<comment type="caution">
    <text evidence="8">The sequence shown here is derived from an EMBL/GenBank/DDBJ whole genome shotgun (WGS) entry which is preliminary data.</text>
</comment>
<dbReference type="InterPro" id="IPR035952">
    <property type="entry name" value="Rhomboid-like_sf"/>
</dbReference>
<dbReference type="PANTHER" id="PTHR22936:SF87">
    <property type="entry name" value="RHOMBOID-LIKE PROTEIN 5"/>
    <property type="match status" value="1"/>
</dbReference>
<evidence type="ECO:0000256" key="4">
    <source>
        <dbReference type="ARBA" id="ARBA00022989"/>
    </source>
</evidence>
<evidence type="ECO:0000256" key="2">
    <source>
        <dbReference type="ARBA" id="ARBA00009045"/>
    </source>
</evidence>
<reference evidence="8 9" key="1">
    <citation type="journal article" date="2020" name="IScience">
        <title>Genome Sequencing of the Endangered Kingdonia uniflora (Circaeasteraceae, Ranunculales) Reveals Potential Mechanisms of Evolutionary Specialization.</title>
        <authorList>
            <person name="Sun Y."/>
            <person name="Deng T."/>
            <person name="Zhang A."/>
            <person name="Moore M.J."/>
            <person name="Landis J.B."/>
            <person name="Lin N."/>
            <person name="Zhang H."/>
            <person name="Zhang X."/>
            <person name="Huang J."/>
            <person name="Zhang X."/>
            <person name="Sun H."/>
            <person name="Wang H."/>
        </authorList>
    </citation>
    <scope>NUCLEOTIDE SEQUENCE [LARGE SCALE GENOMIC DNA]</scope>
    <source>
        <strain evidence="8">TB1705</strain>
        <tissue evidence="8">Leaf</tissue>
    </source>
</reference>
<comment type="similarity">
    <text evidence="2 6">Belongs to the peptidase S54 family.</text>
</comment>